<gene>
    <name evidence="2" type="ORF">FGW20_08515</name>
</gene>
<dbReference type="EMBL" id="VCYI01000010">
    <property type="protein sequence ID" value="MDN7013082.1"/>
    <property type="molecule type" value="Genomic_DNA"/>
</dbReference>
<feature type="region of interest" description="Disordered" evidence="1">
    <location>
        <begin position="37"/>
        <end position="74"/>
    </location>
</feature>
<comment type="caution">
    <text evidence="2">The sequence shown here is derived from an EMBL/GenBank/DDBJ whole genome shotgun (WGS) entry which is preliminary data.</text>
</comment>
<evidence type="ECO:0000256" key="1">
    <source>
        <dbReference type="SAM" id="MobiDB-lite"/>
    </source>
</evidence>
<evidence type="ECO:0000313" key="3">
    <source>
        <dbReference type="Proteomes" id="UP001168423"/>
    </source>
</evidence>
<reference evidence="2" key="1">
    <citation type="submission" date="2019-05" db="EMBL/GenBank/DDBJ databases">
        <title>Isolation and characterization of methanogens from the cold seep sediment at Four-Way Closure Ridge.</title>
        <authorList>
            <person name="You Y.-T."/>
            <person name="Chen S.-C."/>
            <person name="Zhang W.-L."/>
            <person name="Lai M.-C."/>
        </authorList>
    </citation>
    <scope>NUCLEOTIDE SEQUENCE</scope>
    <source>
        <strain evidence="2">FWC-SCC3</strain>
    </source>
</reference>
<dbReference type="PROSITE" id="PS51257">
    <property type="entry name" value="PROKAR_LIPOPROTEIN"/>
    <property type="match status" value="1"/>
</dbReference>
<accession>A0ABT8M3S4</accession>
<dbReference type="Proteomes" id="UP001168423">
    <property type="component" value="Unassembled WGS sequence"/>
</dbReference>
<organism evidence="2 3">
    <name type="scientific">Methanoculleus methanifontis</name>
    <dbReference type="NCBI Taxonomy" id="2584086"/>
    <lineage>
        <taxon>Archaea</taxon>
        <taxon>Methanobacteriati</taxon>
        <taxon>Methanobacteriota</taxon>
        <taxon>Stenosarchaea group</taxon>
        <taxon>Methanomicrobia</taxon>
        <taxon>Methanomicrobiales</taxon>
        <taxon>Methanomicrobiaceae</taxon>
        <taxon>Methanoculleus</taxon>
    </lineage>
</organism>
<sequence length="145" mass="15883">MRKIVVMLALLVGFLLISGCTQSGDIVDTSATAQPTASHTTAAPQQSSSNASASSSTPKYQPGDIIDSDPTYSDPNWLVISYDPETDEYETAVIFKYEDGTWGYLLDEDTDQDARDFIEGFYPARIAHVELSDVKIEHPVESKSK</sequence>
<dbReference type="RefSeq" id="WP_301677664.1">
    <property type="nucleotide sequence ID" value="NZ_VCYI01000010.1"/>
</dbReference>
<proteinExistence type="predicted"/>
<protein>
    <submittedName>
        <fullName evidence="2">Uncharacterized protein</fullName>
    </submittedName>
</protein>
<name>A0ABT8M3S4_9EURY</name>
<feature type="compositionally biased region" description="Low complexity" evidence="1">
    <location>
        <begin position="40"/>
        <end position="58"/>
    </location>
</feature>
<evidence type="ECO:0000313" key="2">
    <source>
        <dbReference type="EMBL" id="MDN7013082.1"/>
    </source>
</evidence>
<keyword evidence="3" id="KW-1185">Reference proteome</keyword>